<dbReference type="CTD" id="37384"/>
<proteinExistence type="inferred from homology"/>
<feature type="region of interest" description="Disordered" evidence="7">
    <location>
        <begin position="170"/>
        <end position="196"/>
    </location>
</feature>
<dbReference type="PANTHER" id="PTHR21723">
    <property type="entry name" value="RESISTANCE TO INHIBITORS OF CHOLINESTERASE PROTEIN 3 RIC3"/>
    <property type="match status" value="1"/>
</dbReference>
<feature type="compositionally biased region" description="Polar residues" evidence="7">
    <location>
        <begin position="650"/>
        <end position="663"/>
    </location>
</feature>
<keyword evidence="3 8" id="KW-0812">Transmembrane</keyword>
<dbReference type="KEGG" id="bman:114244603"/>
<reference evidence="11" key="1">
    <citation type="submission" date="2025-08" db="UniProtKB">
        <authorList>
            <consortium name="RefSeq"/>
        </authorList>
    </citation>
    <scope>IDENTIFICATION</scope>
    <source>
        <tissue evidence="11">Silk gland</tissue>
    </source>
</reference>
<feature type="region of interest" description="Disordered" evidence="7">
    <location>
        <begin position="362"/>
        <end position="479"/>
    </location>
</feature>
<dbReference type="GO" id="GO:0043005">
    <property type="term" value="C:neuron projection"/>
    <property type="evidence" value="ECO:0007669"/>
    <property type="project" value="TreeGrafter"/>
</dbReference>
<protein>
    <submittedName>
        <fullName evidence="11">Uncharacterized protein LOC114244603 isoform X1</fullName>
    </submittedName>
</protein>
<dbReference type="GO" id="GO:0007271">
    <property type="term" value="P:synaptic transmission, cholinergic"/>
    <property type="evidence" value="ECO:0007669"/>
    <property type="project" value="TreeGrafter"/>
</dbReference>
<feature type="domain" description="Resistance to inhibitors of cholinesterase protein 3 N-terminal" evidence="9">
    <location>
        <begin position="236"/>
        <end position="325"/>
    </location>
</feature>
<comment type="subcellular location">
    <subcellularLocation>
        <location evidence="1">Endoplasmic reticulum membrane</location>
    </subcellularLocation>
</comment>
<keyword evidence="5 8" id="KW-1133">Transmembrane helix</keyword>
<keyword evidence="6 8" id="KW-0472">Membrane</keyword>
<sequence>MPTEEVLGPRKTMLILVIVVGCFAMLWPRILSPLILGHTREQLKPNEFDREAGCCEVMFGTELAVLELINEVCSSAVHLHSGKLSANAAAECRKAVNETCGVDIVAFLKRSDNIGKSSKSLVETMKNSNSSCLKENFGVPVMNLGPHIALNSWTLQDTIKQERPLIRGAGPHPALRERGRAIPPGTAAPSRTITMPPHARVRSPLSVYFEPDIKPPPIPGMRPPLGSPGGPVAAPKTSMGFIMPIYTVCIVVFFVYTLSKILFKRAGTPYEPVRPDPCFRRRVFRDDSRTSPDKLGPKERDARDVELEALRARLAETERTMQRIVGQLAQRDAEAAENLSRSYTNGTVLHNVGPVHIVTSEYREASEEREQEPSPLKEASPERTQTPSEPPKSEPTDDIPEHVQSAEPATDEDDLRLSSLPKESASEKDDTVQEEVDKSNETTTLVNETDKDEETPANDGKTEVIDEVQTAEKELRPEIEVEQKENDLLKLTGNGHVVKDNISNITQDFLNEAKTLEENKKTEDLLEEAIKDESEEEQDNGSVKVVGMELTTHVADGGAWHRPSPPATPTPAPSPLTQARPHEAEEVKSIYLEAEIPQKSRVLVADFGEDRPEGQTPASDTMVVSGKMTLSLIQDEPRETPERDPESTVDEFTTASAVTQPAPENQPEEDSDEEEIEEEIEIEEIEEEVEEEELDENELVPAKLENGPKHTE</sequence>
<comment type="similarity">
    <text evidence="2">Belongs to the ric-3 family.</text>
</comment>
<feature type="compositionally biased region" description="Basic and acidic residues" evidence="7">
    <location>
        <begin position="391"/>
        <end position="401"/>
    </location>
</feature>
<feature type="compositionally biased region" description="Basic and acidic residues" evidence="7">
    <location>
        <begin position="424"/>
        <end position="440"/>
    </location>
</feature>
<evidence type="ECO:0000256" key="5">
    <source>
        <dbReference type="ARBA" id="ARBA00022989"/>
    </source>
</evidence>
<feature type="compositionally biased region" description="Acidic residues" evidence="7">
    <location>
        <begin position="666"/>
        <end position="698"/>
    </location>
</feature>
<feature type="region of interest" description="Disordered" evidence="7">
    <location>
        <begin position="556"/>
        <end position="583"/>
    </location>
</feature>
<dbReference type="RefSeq" id="XP_028032277.1">
    <property type="nucleotide sequence ID" value="XM_028176476.1"/>
</dbReference>
<feature type="compositionally biased region" description="Basic and acidic residues" evidence="7">
    <location>
        <begin position="362"/>
        <end position="372"/>
    </location>
</feature>
<evidence type="ECO:0000259" key="9">
    <source>
        <dbReference type="Pfam" id="PF15361"/>
    </source>
</evidence>
<evidence type="ECO:0000256" key="8">
    <source>
        <dbReference type="SAM" id="Phobius"/>
    </source>
</evidence>
<evidence type="ECO:0000256" key="6">
    <source>
        <dbReference type="ARBA" id="ARBA00023136"/>
    </source>
</evidence>
<feature type="compositionally biased region" description="Pro residues" evidence="7">
    <location>
        <begin position="563"/>
        <end position="574"/>
    </location>
</feature>
<evidence type="ECO:0000256" key="7">
    <source>
        <dbReference type="SAM" id="MobiDB-lite"/>
    </source>
</evidence>
<name>A0A6J2JTK6_BOMMA</name>
<feature type="compositionally biased region" description="Basic and acidic residues" evidence="7">
    <location>
        <begin position="460"/>
        <end position="479"/>
    </location>
</feature>
<dbReference type="Proteomes" id="UP000504629">
    <property type="component" value="Unplaced"/>
</dbReference>
<dbReference type="InterPro" id="IPR026160">
    <property type="entry name" value="Ric3"/>
</dbReference>
<evidence type="ECO:0000256" key="3">
    <source>
        <dbReference type="ARBA" id="ARBA00022692"/>
    </source>
</evidence>
<evidence type="ECO:0000256" key="1">
    <source>
        <dbReference type="ARBA" id="ARBA00004586"/>
    </source>
</evidence>
<dbReference type="PANTHER" id="PTHR21723:SF3">
    <property type="entry name" value="PROTEIN RIC-3"/>
    <property type="match status" value="1"/>
</dbReference>
<evidence type="ECO:0000256" key="4">
    <source>
        <dbReference type="ARBA" id="ARBA00022824"/>
    </source>
</evidence>
<organism evidence="10 11">
    <name type="scientific">Bombyx mandarina</name>
    <name type="common">Wild silk moth</name>
    <name type="synonym">Wild silkworm</name>
    <dbReference type="NCBI Taxonomy" id="7092"/>
    <lineage>
        <taxon>Eukaryota</taxon>
        <taxon>Metazoa</taxon>
        <taxon>Ecdysozoa</taxon>
        <taxon>Arthropoda</taxon>
        <taxon>Hexapoda</taxon>
        <taxon>Insecta</taxon>
        <taxon>Pterygota</taxon>
        <taxon>Neoptera</taxon>
        <taxon>Endopterygota</taxon>
        <taxon>Lepidoptera</taxon>
        <taxon>Glossata</taxon>
        <taxon>Ditrysia</taxon>
        <taxon>Bombycoidea</taxon>
        <taxon>Bombycidae</taxon>
        <taxon>Bombycinae</taxon>
        <taxon>Bombyx</taxon>
    </lineage>
</organism>
<dbReference type="AlphaFoldDB" id="A0A6J2JTK6"/>
<evidence type="ECO:0000256" key="2">
    <source>
        <dbReference type="ARBA" id="ARBA00008538"/>
    </source>
</evidence>
<dbReference type="OrthoDB" id="10070774at2759"/>
<evidence type="ECO:0000313" key="10">
    <source>
        <dbReference type="Proteomes" id="UP000504629"/>
    </source>
</evidence>
<dbReference type="GO" id="GO:0034394">
    <property type="term" value="P:protein localization to cell surface"/>
    <property type="evidence" value="ECO:0007669"/>
    <property type="project" value="TreeGrafter"/>
</dbReference>
<feature type="compositionally biased region" description="Basic and acidic residues" evidence="7">
    <location>
        <begin position="635"/>
        <end position="646"/>
    </location>
</feature>
<gene>
    <name evidence="11" type="primary">LOC114244603</name>
</gene>
<dbReference type="GO" id="GO:0043025">
    <property type="term" value="C:neuronal cell body"/>
    <property type="evidence" value="ECO:0007669"/>
    <property type="project" value="TreeGrafter"/>
</dbReference>
<accession>A0A6J2JTK6</accession>
<dbReference type="Pfam" id="PF15361">
    <property type="entry name" value="RIC3"/>
    <property type="match status" value="1"/>
</dbReference>
<keyword evidence="10" id="KW-1185">Reference proteome</keyword>
<dbReference type="GO" id="GO:0005789">
    <property type="term" value="C:endoplasmic reticulum membrane"/>
    <property type="evidence" value="ECO:0007669"/>
    <property type="project" value="UniProtKB-SubCell"/>
</dbReference>
<feature type="transmembrane region" description="Helical" evidence="8">
    <location>
        <begin position="245"/>
        <end position="263"/>
    </location>
</feature>
<dbReference type="InterPro" id="IPR032763">
    <property type="entry name" value="RIC3_N"/>
</dbReference>
<keyword evidence="4" id="KW-0256">Endoplasmic reticulum</keyword>
<feature type="transmembrane region" description="Helical" evidence="8">
    <location>
        <begin position="12"/>
        <end position="31"/>
    </location>
</feature>
<dbReference type="GeneID" id="114244603"/>
<dbReference type="GO" id="GO:0045202">
    <property type="term" value="C:synapse"/>
    <property type="evidence" value="ECO:0007669"/>
    <property type="project" value="GOC"/>
</dbReference>
<feature type="region of interest" description="Disordered" evidence="7">
    <location>
        <begin position="632"/>
        <end position="712"/>
    </location>
</feature>
<evidence type="ECO:0000313" key="11">
    <source>
        <dbReference type="RefSeq" id="XP_028032277.1"/>
    </source>
</evidence>